<comment type="caution">
    <text evidence="1">The sequence shown here is derived from an EMBL/GenBank/DDBJ whole genome shotgun (WGS) entry which is preliminary data.</text>
</comment>
<organism evidence="1 2">
    <name type="scientific">Liparis tanakae</name>
    <name type="common">Tanaka's snailfish</name>
    <dbReference type="NCBI Taxonomy" id="230148"/>
    <lineage>
        <taxon>Eukaryota</taxon>
        <taxon>Metazoa</taxon>
        <taxon>Chordata</taxon>
        <taxon>Craniata</taxon>
        <taxon>Vertebrata</taxon>
        <taxon>Euteleostomi</taxon>
        <taxon>Actinopterygii</taxon>
        <taxon>Neopterygii</taxon>
        <taxon>Teleostei</taxon>
        <taxon>Neoteleostei</taxon>
        <taxon>Acanthomorphata</taxon>
        <taxon>Eupercaria</taxon>
        <taxon>Perciformes</taxon>
        <taxon>Cottioidei</taxon>
        <taxon>Cottales</taxon>
        <taxon>Liparidae</taxon>
        <taxon>Liparis</taxon>
    </lineage>
</organism>
<gene>
    <name evidence="1" type="ORF">EYF80_047723</name>
</gene>
<evidence type="ECO:0000313" key="1">
    <source>
        <dbReference type="EMBL" id="TNN42109.1"/>
    </source>
</evidence>
<dbReference type="Proteomes" id="UP000314294">
    <property type="component" value="Unassembled WGS sequence"/>
</dbReference>
<keyword evidence="2" id="KW-1185">Reference proteome</keyword>
<accession>A0A4Z2FLS1</accession>
<dbReference type="AlphaFoldDB" id="A0A4Z2FLS1"/>
<sequence length="92" mass="10874">MKHRLLYNQRSPLVVRRENDFHLVEKRCPVLVFVEAGDVPTHSAARRLVLRRNWAEQLVLTERSRLKPLVGSMLRLHCRLRHTPSPWRSTSV</sequence>
<name>A0A4Z2FLS1_9TELE</name>
<evidence type="ECO:0000313" key="2">
    <source>
        <dbReference type="Proteomes" id="UP000314294"/>
    </source>
</evidence>
<proteinExistence type="predicted"/>
<reference evidence="1 2" key="1">
    <citation type="submission" date="2019-03" db="EMBL/GenBank/DDBJ databases">
        <title>First draft genome of Liparis tanakae, snailfish: a comprehensive survey of snailfish specific genes.</title>
        <authorList>
            <person name="Kim W."/>
            <person name="Song I."/>
            <person name="Jeong J.-H."/>
            <person name="Kim D."/>
            <person name="Kim S."/>
            <person name="Ryu S."/>
            <person name="Song J.Y."/>
            <person name="Lee S.K."/>
        </authorList>
    </citation>
    <scope>NUCLEOTIDE SEQUENCE [LARGE SCALE GENOMIC DNA]</scope>
    <source>
        <tissue evidence="1">Muscle</tissue>
    </source>
</reference>
<protein>
    <submittedName>
        <fullName evidence="1">Uncharacterized protein</fullName>
    </submittedName>
</protein>
<dbReference type="EMBL" id="SRLO01001059">
    <property type="protein sequence ID" value="TNN42109.1"/>
    <property type="molecule type" value="Genomic_DNA"/>
</dbReference>